<feature type="compositionally biased region" description="Basic residues" evidence="1">
    <location>
        <begin position="72"/>
        <end position="88"/>
    </location>
</feature>
<evidence type="ECO:0000313" key="3">
    <source>
        <dbReference type="EMBL" id="KAG2324200.1"/>
    </source>
</evidence>
<dbReference type="Proteomes" id="UP000886595">
    <property type="component" value="Unassembled WGS sequence"/>
</dbReference>
<protein>
    <submittedName>
        <fullName evidence="3">Uncharacterized protein</fullName>
    </submittedName>
</protein>
<evidence type="ECO:0000313" key="4">
    <source>
        <dbReference type="Proteomes" id="UP000886595"/>
    </source>
</evidence>
<feature type="chain" id="PRO_5036502773" evidence="2">
    <location>
        <begin position="22"/>
        <end position="88"/>
    </location>
</feature>
<gene>
    <name evidence="3" type="ORF">Bca52824_006928</name>
</gene>
<feature type="signal peptide" evidence="2">
    <location>
        <begin position="1"/>
        <end position="21"/>
    </location>
</feature>
<feature type="region of interest" description="Disordered" evidence="1">
    <location>
        <begin position="57"/>
        <end position="88"/>
    </location>
</feature>
<evidence type="ECO:0000256" key="1">
    <source>
        <dbReference type="SAM" id="MobiDB-lite"/>
    </source>
</evidence>
<keyword evidence="4" id="KW-1185">Reference proteome</keyword>
<proteinExistence type="predicted"/>
<keyword evidence="2" id="KW-0732">Signal</keyword>
<name>A0A8X7W858_BRACI</name>
<organism evidence="3 4">
    <name type="scientific">Brassica carinata</name>
    <name type="common">Ethiopian mustard</name>
    <name type="synonym">Abyssinian cabbage</name>
    <dbReference type="NCBI Taxonomy" id="52824"/>
    <lineage>
        <taxon>Eukaryota</taxon>
        <taxon>Viridiplantae</taxon>
        <taxon>Streptophyta</taxon>
        <taxon>Embryophyta</taxon>
        <taxon>Tracheophyta</taxon>
        <taxon>Spermatophyta</taxon>
        <taxon>Magnoliopsida</taxon>
        <taxon>eudicotyledons</taxon>
        <taxon>Gunneridae</taxon>
        <taxon>Pentapetalae</taxon>
        <taxon>rosids</taxon>
        <taxon>malvids</taxon>
        <taxon>Brassicales</taxon>
        <taxon>Brassicaceae</taxon>
        <taxon>Brassiceae</taxon>
        <taxon>Brassica</taxon>
    </lineage>
</organism>
<sequence length="88" mass="10024">MNSVLSSIFQSVLCLVVMCYGMNEMKSTMRTPDEPKHNGLEEEDVFFARGGSVSEDEKILELESEEDDTKPKNRSRWIHNKKAKTLAS</sequence>
<evidence type="ECO:0000256" key="2">
    <source>
        <dbReference type="SAM" id="SignalP"/>
    </source>
</evidence>
<comment type="caution">
    <text evidence="3">The sequence shown here is derived from an EMBL/GenBank/DDBJ whole genome shotgun (WGS) entry which is preliminary data.</text>
</comment>
<dbReference type="EMBL" id="JAAMPC010000002">
    <property type="protein sequence ID" value="KAG2324200.1"/>
    <property type="molecule type" value="Genomic_DNA"/>
</dbReference>
<reference evidence="3 4" key="1">
    <citation type="submission" date="2020-02" db="EMBL/GenBank/DDBJ databases">
        <authorList>
            <person name="Ma Q."/>
            <person name="Huang Y."/>
            <person name="Song X."/>
            <person name="Pei D."/>
        </authorList>
    </citation>
    <scope>NUCLEOTIDE SEQUENCE [LARGE SCALE GENOMIC DNA]</scope>
    <source>
        <strain evidence="3">Sxm20200214</strain>
        <tissue evidence="3">Leaf</tissue>
    </source>
</reference>
<dbReference type="AlphaFoldDB" id="A0A8X7W858"/>
<accession>A0A8X7W858</accession>